<name>A0A6F8T2Y9_9GAMM</name>
<gene>
    <name evidence="1" type="ORF">TUM19329_11920</name>
</gene>
<dbReference type="RefSeq" id="WP_173236602.1">
    <property type="nucleotide sequence ID" value="NZ_AP022839.1"/>
</dbReference>
<protein>
    <recommendedName>
        <fullName evidence="3">Murein L,D-transpeptidase catalytic domain family protein</fullName>
    </recommendedName>
</protein>
<dbReference type="EMBL" id="AP022839">
    <property type="protein sequence ID" value="BCA94831.1"/>
    <property type="molecule type" value="Genomic_DNA"/>
</dbReference>
<sequence>MSHILLLLLAVTHSGLSLPPMEFMQEKLFNIAKNVINEIPSITMPLNEIKGMLHQQAPDLNGLVINKVLTTLKCAVEYNVEHNNILTIIDYSLPSNEKRLWVFDLRDKKLLFYTYVSHGITSGTLATNYFSNKYNSKATSLGVYKTEKAYYGREGLSLRLGGLDANFNDNASGRAIVMHGGWYVDEQFIKRYGRPGRSWGCPALPLSLYQPIINTIKDNSLLVAYYPSDAWFVKSKFLNCGNVQEASHSMTVLKEPEKAKGNSEQREDVLFANISKTMKHADDNPIVVMSADNYERIFHTQAPLGRMLRRQINDMEYIALSNAEFHTLAVHSNSQDNENLNAVHFVVPVIIKDRGYYETQMKILDMGKIKDIRFNADLSQAEPVTHYSVIFETKPAVNLKATNRFIRWLGL</sequence>
<evidence type="ECO:0000313" key="2">
    <source>
        <dbReference type="Proteomes" id="UP000502894"/>
    </source>
</evidence>
<dbReference type="Proteomes" id="UP000502894">
    <property type="component" value="Chromosome"/>
</dbReference>
<evidence type="ECO:0000313" key="1">
    <source>
        <dbReference type="EMBL" id="BCA94831.1"/>
    </source>
</evidence>
<organism evidence="1 2">
    <name type="scientific">Legionella antarctica</name>
    <dbReference type="NCBI Taxonomy" id="2708020"/>
    <lineage>
        <taxon>Bacteria</taxon>
        <taxon>Pseudomonadati</taxon>
        <taxon>Pseudomonadota</taxon>
        <taxon>Gammaproteobacteria</taxon>
        <taxon>Legionellales</taxon>
        <taxon>Legionellaceae</taxon>
        <taxon>Legionella</taxon>
    </lineage>
</organism>
<dbReference type="InterPro" id="IPR032676">
    <property type="entry name" value="YkuD_2"/>
</dbReference>
<dbReference type="PANTHER" id="PTHR38477">
    <property type="entry name" value="HYPOTHETICAL EXPORTED PROTEIN"/>
    <property type="match status" value="1"/>
</dbReference>
<reference evidence="1" key="1">
    <citation type="journal article" date="2020" name="Microbiol. Resour. Announc.">
        <title>Complete Genome Sequence of Novel Psychrotolerant Legionella Strain TUM19329, Isolated from Antarctic Lake Sediment.</title>
        <authorList>
            <person name="Shimada S."/>
            <person name="Nakai R."/>
            <person name="Aoki K."/>
            <person name="Shimoeda N."/>
            <person name="Ohno G."/>
            <person name="Miyazaki Y."/>
            <person name="Kudoh S."/>
            <person name="Imura S."/>
            <person name="Watanabe K."/>
            <person name="Ishii Y."/>
            <person name="Tateda K."/>
        </authorList>
    </citation>
    <scope>NUCLEOTIDE SEQUENCE [LARGE SCALE GENOMIC DNA]</scope>
    <source>
        <strain evidence="1">TUM19329</strain>
    </source>
</reference>
<dbReference type="Pfam" id="PF13645">
    <property type="entry name" value="YkuD_2"/>
    <property type="match status" value="1"/>
</dbReference>
<accession>A0A6F8T2Y9</accession>
<proteinExistence type="predicted"/>
<dbReference type="KEGG" id="lant:TUM19329_11920"/>
<dbReference type="AlphaFoldDB" id="A0A6F8T2Y9"/>
<evidence type="ECO:0008006" key="3">
    <source>
        <dbReference type="Google" id="ProtNLM"/>
    </source>
</evidence>
<keyword evidence="2" id="KW-1185">Reference proteome</keyword>
<dbReference type="PANTHER" id="PTHR38477:SF1">
    <property type="entry name" value="MUREIN L,D-TRANSPEPTIDASE CATALYTIC DOMAIN FAMILY PROTEIN"/>
    <property type="match status" value="1"/>
</dbReference>